<evidence type="ECO:0000256" key="1">
    <source>
        <dbReference type="SAM" id="MobiDB-lite"/>
    </source>
</evidence>
<evidence type="ECO:0000313" key="3">
    <source>
        <dbReference type="EMBL" id="TKA67864.1"/>
    </source>
</evidence>
<dbReference type="EMBL" id="NAJQ01000545">
    <property type="protein sequence ID" value="TKA67864.1"/>
    <property type="molecule type" value="Genomic_DNA"/>
</dbReference>
<organism evidence="3 4">
    <name type="scientific">Friedmanniomyces simplex</name>
    <dbReference type="NCBI Taxonomy" id="329884"/>
    <lineage>
        <taxon>Eukaryota</taxon>
        <taxon>Fungi</taxon>
        <taxon>Dikarya</taxon>
        <taxon>Ascomycota</taxon>
        <taxon>Pezizomycotina</taxon>
        <taxon>Dothideomycetes</taxon>
        <taxon>Dothideomycetidae</taxon>
        <taxon>Mycosphaerellales</taxon>
        <taxon>Teratosphaeriaceae</taxon>
        <taxon>Friedmanniomyces</taxon>
    </lineage>
</organism>
<evidence type="ECO:0000256" key="2">
    <source>
        <dbReference type="SAM" id="Phobius"/>
    </source>
</evidence>
<keyword evidence="2" id="KW-0472">Membrane</keyword>
<evidence type="ECO:0000313" key="4">
    <source>
        <dbReference type="Proteomes" id="UP000309340"/>
    </source>
</evidence>
<dbReference type="Proteomes" id="UP000309340">
    <property type="component" value="Unassembled WGS sequence"/>
</dbReference>
<keyword evidence="4" id="KW-1185">Reference proteome</keyword>
<sequence>MHFNYSSTLVRLVIHIILTVNFALLNLVGGIAKDRWLKLKVLHGRRRIVVSEAYGWLSGSNVLGPFQPFWRVPRSIVTTWWSAMAALAFLAVGTTWLTSTVREVHPEGLCTFQQGLVISTTVPDSFSVPPNNGKPTLVAGEAQRTSLTNGCPMGIIWKVDQNPWLCANVDDILGTWVCTQTGNDVPFDQGTLQDDVVSQLYEQGLLYSVAGTSWASTTNGDGLWNHLVVWGSSASDGDNTTFDVQVVVDTTASQSGTQFMRPFHCSMNAPAAVPIVSQIPSVSALAKWASVLQGYMYSGARTPIVDDPEDTLAWYLNTMVMVAGGSDSLLSSAPPGSPNRGCLITQTYVSTVLIILLLASVAAMVIMALLALYFAIRVSTHPHSSHVKNLPSDIWGWMVYAIMERDASRAGTKLTVVKVTEISGREFGTAGDSVVRVKSKQESETPLDPYPGISSE</sequence>
<dbReference type="AlphaFoldDB" id="A0A4U0WVY9"/>
<dbReference type="OrthoDB" id="3944051at2759"/>
<feature type="region of interest" description="Disordered" evidence="1">
    <location>
        <begin position="437"/>
        <end position="456"/>
    </location>
</feature>
<keyword evidence="2" id="KW-1133">Transmembrane helix</keyword>
<feature type="transmembrane region" description="Helical" evidence="2">
    <location>
        <begin position="76"/>
        <end position="97"/>
    </location>
</feature>
<feature type="transmembrane region" description="Helical" evidence="2">
    <location>
        <begin position="348"/>
        <end position="376"/>
    </location>
</feature>
<name>A0A4U0WVY9_9PEZI</name>
<protein>
    <submittedName>
        <fullName evidence="3">Uncharacterized protein</fullName>
    </submittedName>
</protein>
<reference evidence="3 4" key="1">
    <citation type="submission" date="2017-03" db="EMBL/GenBank/DDBJ databases">
        <title>Genomes of endolithic fungi from Antarctica.</title>
        <authorList>
            <person name="Coleine C."/>
            <person name="Masonjones S."/>
            <person name="Stajich J.E."/>
        </authorList>
    </citation>
    <scope>NUCLEOTIDE SEQUENCE [LARGE SCALE GENOMIC DNA]</scope>
    <source>
        <strain evidence="3 4">CCFEE 5184</strain>
    </source>
</reference>
<accession>A0A4U0WVY9</accession>
<comment type="caution">
    <text evidence="3">The sequence shown here is derived from an EMBL/GenBank/DDBJ whole genome shotgun (WGS) entry which is preliminary data.</text>
</comment>
<proteinExistence type="predicted"/>
<feature type="transmembrane region" description="Helical" evidence="2">
    <location>
        <begin position="12"/>
        <end position="32"/>
    </location>
</feature>
<keyword evidence="2" id="KW-0812">Transmembrane</keyword>
<gene>
    <name evidence="3" type="ORF">B0A55_08407</name>
</gene>